<reference evidence="2" key="1">
    <citation type="journal article" date="2013" name="Science">
        <title>The Amborella genome and the evolution of flowering plants.</title>
        <authorList>
            <consortium name="Amborella Genome Project"/>
        </authorList>
    </citation>
    <scope>NUCLEOTIDE SEQUENCE [LARGE SCALE GENOMIC DNA]</scope>
</reference>
<evidence type="ECO:0000313" key="2">
    <source>
        <dbReference type="Proteomes" id="UP000017836"/>
    </source>
</evidence>
<feature type="non-terminal residue" evidence="1">
    <location>
        <position position="1"/>
    </location>
</feature>
<proteinExistence type="predicted"/>
<evidence type="ECO:0000313" key="1">
    <source>
        <dbReference type="EMBL" id="ERN04078.1"/>
    </source>
</evidence>
<protein>
    <submittedName>
        <fullName evidence="1">Uncharacterized protein</fullName>
    </submittedName>
</protein>
<dbReference type="Gramene" id="ERN04078">
    <property type="protein sequence ID" value="ERN04078"/>
    <property type="gene ID" value="AMTR_s00204p00016280"/>
</dbReference>
<dbReference type="EMBL" id="KI394301">
    <property type="protein sequence ID" value="ERN04078.1"/>
    <property type="molecule type" value="Genomic_DNA"/>
</dbReference>
<dbReference type="AlphaFoldDB" id="W1P814"/>
<dbReference type="Proteomes" id="UP000017836">
    <property type="component" value="Unassembled WGS sequence"/>
</dbReference>
<dbReference type="HOGENOM" id="CLU_1699978_0_0_1"/>
<gene>
    <name evidence="1" type="ORF">AMTR_s00204p00016280</name>
</gene>
<keyword evidence="2" id="KW-1185">Reference proteome</keyword>
<name>W1P814_AMBTC</name>
<organism evidence="1 2">
    <name type="scientific">Amborella trichopoda</name>
    <dbReference type="NCBI Taxonomy" id="13333"/>
    <lineage>
        <taxon>Eukaryota</taxon>
        <taxon>Viridiplantae</taxon>
        <taxon>Streptophyta</taxon>
        <taxon>Embryophyta</taxon>
        <taxon>Tracheophyta</taxon>
        <taxon>Spermatophyta</taxon>
        <taxon>Magnoliopsida</taxon>
        <taxon>Amborellales</taxon>
        <taxon>Amborellaceae</taxon>
        <taxon>Amborella</taxon>
    </lineage>
</organism>
<accession>W1P814</accession>
<sequence length="155" mass="17210">FTKVSIKTLTPSDTEERLNRLALPKDNVKNLIFPILNDEERKRVGEKEKRDLPPPLLLLSLLYAARTIDSDLGGAAVSLVELWRCTPDSGSPTQRLVSYFAEAMIERLDLTGHPVAHYSAEESFVVNQAILEYKTKSATTTAAPVAFGCSTDYRL</sequence>